<keyword evidence="3" id="KW-0449">Lipoprotein</keyword>
<keyword evidence="5" id="KW-1185">Reference proteome</keyword>
<dbReference type="HOGENOM" id="CLU_979161_0_0_0"/>
<dbReference type="EMBL" id="CP002158">
    <property type="protein sequence ID" value="ADL24636.1"/>
    <property type="molecule type" value="Genomic_DNA"/>
</dbReference>
<dbReference type="STRING" id="59374.FSU_0624"/>
<feature type="region of interest" description="Disordered" evidence="1">
    <location>
        <begin position="44"/>
        <end position="81"/>
    </location>
</feature>
<evidence type="ECO:0000313" key="4">
    <source>
        <dbReference type="Proteomes" id="UP000000517"/>
    </source>
</evidence>
<dbReference type="KEGG" id="fsu:Fisuc_0217"/>
<dbReference type="RefSeq" id="WP_012820059.1">
    <property type="nucleotide sequence ID" value="NC_013410.1"/>
</dbReference>
<reference evidence="2 5" key="1">
    <citation type="submission" date="2009-10" db="EMBL/GenBank/DDBJ databases">
        <title>Complete sequence of Fibrobacter succinogenes subsp. succinogenes S85.</title>
        <authorList>
            <consortium name="US DOE Joint Genome Institute"/>
            <person name="Lucas S."/>
            <person name="Copeland A."/>
            <person name="Lapidus A."/>
            <person name="Glavina del Rio T."/>
            <person name="Tice H."/>
            <person name="Bruce D."/>
            <person name="Goodwin L."/>
            <person name="Pitluck S."/>
            <person name="Chertkov O."/>
            <person name="Detter J.C."/>
            <person name="Han C."/>
            <person name="Tapia R."/>
            <person name="Larimer F."/>
            <person name="Land M."/>
            <person name="Hauser L."/>
            <person name="Kyrpides N."/>
            <person name="Mikhailova N."/>
            <person name="Weimer P.J."/>
            <person name="Stevenson D.M."/>
            <person name="Boyum J."/>
            <person name="Brumm P.I."/>
            <person name="Mead D."/>
        </authorList>
    </citation>
    <scope>NUCLEOTIDE SEQUENCE [LARGE SCALE GENOMIC DNA]</scope>
    <source>
        <strain evidence="5">ATCC 19169 / S85</strain>
        <strain evidence="2">S85</strain>
    </source>
</reference>
<dbReference type="Proteomes" id="UP000000517">
    <property type="component" value="Chromosome"/>
</dbReference>
<dbReference type="Proteomes" id="UP000001497">
    <property type="component" value="Chromosome"/>
</dbReference>
<gene>
    <name evidence="2" type="ordered locus">Fisuc_0217</name>
    <name evidence="3" type="ordered locus">FSU_0624</name>
</gene>
<reference evidence="3" key="3">
    <citation type="submission" date="2010-08" db="EMBL/GenBank/DDBJ databases">
        <authorList>
            <person name="Durkin A.S."/>
            <person name="Nelson K.E."/>
            <person name="Morrison M."/>
            <person name="Forsberg C.W."/>
            <person name="Wilson D.B."/>
            <person name="Russell J.B."/>
            <person name="Cann I.K.O."/>
            <person name="Mackie R.I."/>
            <person name="White B.A."/>
        </authorList>
    </citation>
    <scope>NUCLEOTIDE SEQUENCE</scope>
    <source>
        <strain evidence="3">S85</strain>
    </source>
</reference>
<proteinExistence type="predicted"/>
<dbReference type="OrthoDB" id="9811999at2"/>
<accession>C9RJW6</accession>
<sequence>MNIRKHWKNLLLTTTAFFWAGCNGDSVTESGCPCYNGSGISSEASSSSESVESSSSSEAVASSSSESASSSSANGSSSSEVTCAPGDSLVSYYPPSYSADIAKMNAEEKAKHASVSKIDSISNTLQTVPQCLADLRQELNMFVALYGAPMKFNKNEVCSDGTTRPTQEYLDYLKMKEEWERNKPALDAECQKIYEDKLKEIEQTIKECIATSNPNTDLTVCDFDAMCPEYGVDSKCTYKYTCNDGVTCRRTEGETNMVCTDKQGEKTTYTKKDFDKKYYTKENY</sequence>
<dbReference type="PROSITE" id="PS51257">
    <property type="entry name" value="PROKAR_LIPOPROTEIN"/>
    <property type="match status" value="1"/>
</dbReference>
<evidence type="ECO:0000313" key="5">
    <source>
        <dbReference type="Proteomes" id="UP000001497"/>
    </source>
</evidence>
<dbReference type="AlphaFoldDB" id="C9RJW6"/>
<organism evidence="3 4">
    <name type="scientific">Fibrobacter succinogenes (strain ATCC 19169 / S85)</name>
    <dbReference type="NCBI Taxonomy" id="59374"/>
    <lineage>
        <taxon>Bacteria</taxon>
        <taxon>Pseudomonadati</taxon>
        <taxon>Fibrobacterota</taxon>
        <taxon>Fibrobacteria</taxon>
        <taxon>Fibrobacterales</taxon>
        <taxon>Fibrobacteraceae</taxon>
        <taxon>Fibrobacter</taxon>
    </lineage>
</organism>
<evidence type="ECO:0000313" key="2">
    <source>
        <dbReference type="EMBL" id="ACX73829.1"/>
    </source>
</evidence>
<evidence type="ECO:0000256" key="1">
    <source>
        <dbReference type="SAM" id="MobiDB-lite"/>
    </source>
</evidence>
<protein>
    <submittedName>
        <fullName evidence="3">Putative lipoprotein</fullName>
    </submittedName>
</protein>
<dbReference type="KEGG" id="fsc:FSU_0624"/>
<name>C9RJW6_FIBSS</name>
<reference evidence="4" key="2">
    <citation type="submission" date="2010-08" db="EMBL/GenBank/DDBJ databases">
        <title>Complete sequence of Fibrobacter succinogenes subsp. succinogenes S85.</title>
        <authorList>
            <person name="Durkin A.S."/>
            <person name="Nelson K.E."/>
            <person name="Morrison M."/>
            <person name="Forsberg C.W."/>
            <person name="Wilson D.B."/>
            <person name="Russell J.B."/>
            <person name="Cann I.K.O."/>
            <person name="Mackie R.I."/>
            <person name="White B.A."/>
        </authorList>
    </citation>
    <scope>NUCLEOTIDE SEQUENCE [LARGE SCALE GENOMIC DNA]</scope>
    <source>
        <strain evidence="4">ATCC 19169 / S85</strain>
    </source>
</reference>
<dbReference type="EMBL" id="CP001792">
    <property type="protein sequence ID" value="ACX73829.1"/>
    <property type="molecule type" value="Genomic_DNA"/>
</dbReference>
<evidence type="ECO:0000313" key="3">
    <source>
        <dbReference type="EMBL" id="ADL24636.1"/>
    </source>
</evidence>